<dbReference type="InterPro" id="IPR035909">
    <property type="entry name" value="CheB_C"/>
</dbReference>
<protein>
    <recommendedName>
        <fullName evidence="2">protein-glutamate methylesterase</fullName>
        <ecNumber evidence="2">3.1.1.61</ecNumber>
    </recommendedName>
</protein>
<gene>
    <name evidence="6" type="ORF">B5V03_06275</name>
</gene>
<name>A0A4Q1VJ64_9BRAD</name>
<dbReference type="CDD" id="cd16433">
    <property type="entry name" value="CheB"/>
    <property type="match status" value="1"/>
</dbReference>
<dbReference type="Proteomes" id="UP000290819">
    <property type="component" value="Unassembled WGS sequence"/>
</dbReference>
<dbReference type="Pfam" id="PF01339">
    <property type="entry name" value="CheB_methylest"/>
    <property type="match status" value="1"/>
</dbReference>
<comment type="caution">
    <text evidence="6">The sequence shown here is derived from an EMBL/GenBank/DDBJ whole genome shotgun (WGS) entry which is preliminary data.</text>
</comment>
<dbReference type="EMBL" id="MZXW01000013">
    <property type="protein sequence ID" value="RXT50594.1"/>
    <property type="molecule type" value="Genomic_DNA"/>
</dbReference>
<organism evidence="6 7">
    <name type="scientific">Bradyrhizobium betae</name>
    <dbReference type="NCBI Taxonomy" id="244734"/>
    <lineage>
        <taxon>Bacteria</taxon>
        <taxon>Pseudomonadati</taxon>
        <taxon>Pseudomonadota</taxon>
        <taxon>Alphaproteobacteria</taxon>
        <taxon>Hyphomicrobiales</taxon>
        <taxon>Nitrobacteraceae</taxon>
        <taxon>Bradyrhizobium</taxon>
    </lineage>
</organism>
<keyword evidence="4" id="KW-0145">Chemotaxis</keyword>
<dbReference type="GO" id="GO:0006935">
    <property type="term" value="P:chemotaxis"/>
    <property type="evidence" value="ECO:0007669"/>
    <property type="project" value="UniProtKB-UniRule"/>
</dbReference>
<dbReference type="InterPro" id="IPR011247">
    <property type="entry name" value="Chemotax_prot-Glu_Me-esterase"/>
</dbReference>
<dbReference type="GO" id="GO:0000156">
    <property type="term" value="F:phosphorelay response regulator activity"/>
    <property type="evidence" value="ECO:0007669"/>
    <property type="project" value="InterPro"/>
</dbReference>
<feature type="domain" description="CheB-type methylesterase" evidence="5">
    <location>
        <begin position="1"/>
        <end position="189"/>
    </location>
</feature>
<evidence type="ECO:0000256" key="4">
    <source>
        <dbReference type="PROSITE-ProRule" id="PRU00050"/>
    </source>
</evidence>
<feature type="active site" evidence="4">
    <location>
        <position position="12"/>
    </location>
</feature>
<accession>A0A4Q1VJ64</accession>
<evidence type="ECO:0000259" key="5">
    <source>
        <dbReference type="PROSITE" id="PS50122"/>
    </source>
</evidence>
<sequence>MANRDILAIGTSAGGFEALRFLAGEFSRDLPASVLVVIHLSSQFRSALDAILTQAGPLPASFAVDGERLEKSHIYIAPAERHLIVEGGHLRLGSGPRENNARPALDPLFRSAALCCGPRSVGAVLTGTLGDGAAGLQALKQSGGVTVVQDPSDAAFAEMPTTALIRSKPDHVVSLAGMPALFEKLVREPAGEAVPAASGLYYEVNVASGGRGSMNEMDQIGRRSVLACPDCHGIMWEINEGELVRYRCHVGHAYTAEIMSLAIDENLKRAFGSALRALDERVALARKLEVQAIESGRTMIASSWATKAVEFEAEANVIRDSIRRTDEIAARFADAQALDA</sequence>
<dbReference type="RefSeq" id="WP_129268410.1">
    <property type="nucleotide sequence ID" value="NZ_MZXW01000013.1"/>
</dbReference>
<evidence type="ECO:0000313" key="7">
    <source>
        <dbReference type="Proteomes" id="UP000290819"/>
    </source>
</evidence>
<dbReference type="GO" id="GO:0008984">
    <property type="term" value="F:protein-glutamate methylesterase activity"/>
    <property type="evidence" value="ECO:0007669"/>
    <property type="project" value="UniProtKB-EC"/>
</dbReference>
<reference evidence="6 7" key="1">
    <citation type="submission" date="2017-03" db="EMBL/GenBank/DDBJ databases">
        <authorList>
            <person name="Safronova V.I."/>
            <person name="Sazanova A.L."/>
            <person name="Chirak E.R."/>
        </authorList>
    </citation>
    <scope>NUCLEOTIDE SEQUENCE [LARGE SCALE GENOMIC DNA]</scope>
    <source>
        <strain evidence="6 7">Opo-243</strain>
    </source>
</reference>
<dbReference type="PIRSF" id="PIRSF036461">
    <property type="entry name" value="Chmtx_methlestr"/>
    <property type="match status" value="1"/>
</dbReference>
<proteinExistence type="predicted"/>
<dbReference type="EC" id="3.1.1.61" evidence="2"/>
<dbReference type="OrthoDB" id="9791760at2"/>
<feature type="active site" evidence="4">
    <location>
        <position position="39"/>
    </location>
</feature>
<evidence type="ECO:0000256" key="2">
    <source>
        <dbReference type="ARBA" id="ARBA00039140"/>
    </source>
</evidence>
<dbReference type="SUPFAM" id="SSF52738">
    <property type="entry name" value="Methylesterase CheB, C-terminal domain"/>
    <property type="match status" value="1"/>
</dbReference>
<evidence type="ECO:0000256" key="1">
    <source>
        <dbReference type="ARBA" id="ARBA00022801"/>
    </source>
</evidence>
<dbReference type="PROSITE" id="PS50122">
    <property type="entry name" value="CHEB"/>
    <property type="match status" value="1"/>
</dbReference>
<evidence type="ECO:0000313" key="6">
    <source>
        <dbReference type="EMBL" id="RXT50594.1"/>
    </source>
</evidence>
<dbReference type="InterPro" id="IPR000673">
    <property type="entry name" value="Sig_transdc_resp-reg_Me-estase"/>
</dbReference>
<feature type="active site" evidence="4">
    <location>
        <position position="131"/>
    </location>
</feature>
<evidence type="ECO:0000256" key="3">
    <source>
        <dbReference type="ARBA" id="ARBA00048267"/>
    </source>
</evidence>
<comment type="catalytic activity">
    <reaction evidence="3">
        <text>[protein]-L-glutamate 5-O-methyl ester + H2O = L-glutamyl-[protein] + methanol + H(+)</text>
        <dbReference type="Rhea" id="RHEA:23236"/>
        <dbReference type="Rhea" id="RHEA-COMP:10208"/>
        <dbReference type="Rhea" id="RHEA-COMP:10311"/>
        <dbReference type="ChEBI" id="CHEBI:15377"/>
        <dbReference type="ChEBI" id="CHEBI:15378"/>
        <dbReference type="ChEBI" id="CHEBI:17790"/>
        <dbReference type="ChEBI" id="CHEBI:29973"/>
        <dbReference type="ChEBI" id="CHEBI:82795"/>
        <dbReference type="EC" id="3.1.1.61"/>
    </reaction>
</comment>
<keyword evidence="1 4" id="KW-0378">Hydrolase</keyword>
<dbReference type="Gene3D" id="3.40.50.180">
    <property type="entry name" value="Methylesterase CheB, C-terminal domain"/>
    <property type="match status" value="1"/>
</dbReference>
<dbReference type="GO" id="GO:0005737">
    <property type="term" value="C:cytoplasm"/>
    <property type="evidence" value="ECO:0007669"/>
    <property type="project" value="InterPro"/>
</dbReference>
<dbReference type="AlphaFoldDB" id="A0A4Q1VJ64"/>
<dbReference type="PANTHER" id="PTHR42872">
    <property type="entry name" value="PROTEIN-GLUTAMATE METHYLESTERASE/PROTEIN-GLUTAMINE GLUTAMINASE"/>
    <property type="match status" value="1"/>
</dbReference>
<keyword evidence="7" id="KW-1185">Reference proteome</keyword>
<dbReference type="PANTHER" id="PTHR42872:SF6">
    <property type="entry name" value="PROTEIN-GLUTAMATE METHYLESTERASE_PROTEIN-GLUTAMINE GLUTAMINASE"/>
    <property type="match status" value="1"/>
</dbReference>